<name>A0ABS9Z4E1_9HYPH</name>
<evidence type="ECO:0000313" key="4">
    <source>
        <dbReference type="EMBL" id="MCI4682052.1"/>
    </source>
</evidence>
<dbReference type="Proteomes" id="UP001139104">
    <property type="component" value="Unassembled WGS sequence"/>
</dbReference>
<evidence type="ECO:0000313" key="5">
    <source>
        <dbReference type="Proteomes" id="UP001139104"/>
    </source>
</evidence>
<sequence>MQTKILFELFNLTLARGTGIATYARNLCALANQLGFDAEGLLHSNRPIDPKDPVLAEIAFFDARNRSPDPVYLYTTMILRRLMGLPFGLPSLEMPKRKIVTPTAAQDPFQGLSRLHVATLFMDATRYHFKLYGRSAKLRVKARPDIFHATQAIPLRVEGARNIYTIHDVVPLKLPQSTLDDKKFFLNMVRHLGATADRIVTVSEASRRDLIDICGIDPNRVVNTYQSVSFPEELLAQTYAESANLVRRAFGLEADDYYLFFGALEPKKNVGRLLDSYIVSGTKRKLALAGGLGWEYHDDLAKIEDLRSHALKIDGARITPDEQIRRLSHVPLFQLTALIRCARAVVFPSLYEGFGLPVLEAMLLGAPVLTSNGSSLPEVAGDAALLVDPTDVRGIAGALRRLDEDDALCADLRQRGYAQAAKFSPEAHKERLARVYDEALAGPPRQNARAA</sequence>
<dbReference type="Gene3D" id="3.40.50.2000">
    <property type="entry name" value="Glycogen Phosphorylase B"/>
    <property type="match status" value="2"/>
</dbReference>
<accession>A0ABS9Z4E1</accession>
<evidence type="ECO:0000259" key="3">
    <source>
        <dbReference type="Pfam" id="PF13439"/>
    </source>
</evidence>
<protein>
    <submittedName>
        <fullName evidence="4">Glycosyltransferase family 4 protein</fullName>
    </submittedName>
</protein>
<organism evidence="4 5">
    <name type="scientific">Candidatus Rhodoblastus alkanivorans</name>
    <dbReference type="NCBI Taxonomy" id="2954117"/>
    <lineage>
        <taxon>Bacteria</taxon>
        <taxon>Pseudomonadati</taxon>
        <taxon>Pseudomonadota</taxon>
        <taxon>Alphaproteobacteria</taxon>
        <taxon>Hyphomicrobiales</taxon>
        <taxon>Rhodoblastaceae</taxon>
        <taxon>Rhodoblastus</taxon>
    </lineage>
</organism>
<dbReference type="RefSeq" id="WP_243066086.1">
    <property type="nucleotide sequence ID" value="NZ_JAIVFK010000002.1"/>
</dbReference>
<dbReference type="PANTHER" id="PTHR46401:SF2">
    <property type="entry name" value="GLYCOSYLTRANSFERASE WBBK-RELATED"/>
    <property type="match status" value="1"/>
</dbReference>
<reference evidence="4" key="1">
    <citation type="journal article" date="2022" name="ISME J.">
        <title>Identification of active gaseous-alkane degraders at natural gas seeps.</title>
        <authorList>
            <person name="Farhan Ul Haque M."/>
            <person name="Hernandez M."/>
            <person name="Crombie A.T."/>
            <person name="Murrell J.C."/>
        </authorList>
    </citation>
    <scope>NUCLEOTIDE SEQUENCE</scope>
    <source>
        <strain evidence="4">PC2</strain>
    </source>
</reference>
<keyword evidence="5" id="KW-1185">Reference proteome</keyword>
<dbReference type="Pfam" id="PF00534">
    <property type="entry name" value="Glycos_transf_1"/>
    <property type="match status" value="1"/>
</dbReference>
<evidence type="ECO:0000259" key="2">
    <source>
        <dbReference type="Pfam" id="PF00534"/>
    </source>
</evidence>
<keyword evidence="1" id="KW-0808">Transferase</keyword>
<gene>
    <name evidence="4" type="ORF">K2U94_04620</name>
</gene>
<dbReference type="Pfam" id="PF13439">
    <property type="entry name" value="Glyco_transf_4"/>
    <property type="match status" value="1"/>
</dbReference>
<dbReference type="InterPro" id="IPR028098">
    <property type="entry name" value="Glyco_trans_4-like_N"/>
</dbReference>
<comment type="caution">
    <text evidence="4">The sequence shown here is derived from an EMBL/GenBank/DDBJ whole genome shotgun (WGS) entry which is preliminary data.</text>
</comment>
<evidence type="ECO:0000256" key="1">
    <source>
        <dbReference type="ARBA" id="ARBA00022679"/>
    </source>
</evidence>
<feature type="domain" description="Glycosyl transferase family 1" evidence="2">
    <location>
        <begin position="253"/>
        <end position="418"/>
    </location>
</feature>
<dbReference type="SUPFAM" id="SSF53756">
    <property type="entry name" value="UDP-Glycosyltransferase/glycogen phosphorylase"/>
    <property type="match status" value="1"/>
</dbReference>
<feature type="domain" description="Glycosyltransferase subfamily 4-like N-terminal" evidence="3">
    <location>
        <begin position="99"/>
        <end position="222"/>
    </location>
</feature>
<dbReference type="CDD" id="cd03809">
    <property type="entry name" value="GT4_MtfB-like"/>
    <property type="match status" value="1"/>
</dbReference>
<dbReference type="PANTHER" id="PTHR46401">
    <property type="entry name" value="GLYCOSYLTRANSFERASE WBBK-RELATED"/>
    <property type="match status" value="1"/>
</dbReference>
<dbReference type="EMBL" id="JAIVFP010000001">
    <property type="protein sequence ID" value="MCI4682052.1"/>
    <property type="molecule type" value="Genomic_DNA"/>
</dbReference>
<proteinExistence type="predicted"/>
<dbReference type="InterPro" id="IPR001296">
    <property type="entry name" value="Glyco_trans_1"/>
</dbReference>